<dbReference type="InterPro" id="IPR045145">
    <property type="entry name" value="PTHR15271"/>
</dbReference>
<keyword evidence="2" id="KW-1185">Reference proteome</keyword>
<reference evidence="1" key="1">
    <citation type="submission" date="2022-04" db="EMBL/GenBank/DDBJ databases">
        <title>Carnegiea gigantea Genome sequencing and assembly v2.</title>
        <authorList>
            <person name="Copetti D."/>
            <person name="Sanderson M.J."/>
            <person name="Burquez A."/>
            <person name="Wojciechowski M.F."/>
        </authorList>
    </citation>
    <scope>NUCLEOTIDE SEQUENCE</scope>
    <source>
        <strain evidence="1">SGP5-SGP5p</strain>
        <tissue evidence="1">Aerial part</tissue>
    </source>
</reference>
<dbReference type="GO" id="GO:0033186">
    <property type="term" value="C:CAF-1 complex"/>
    <property type="evidence" value="ECO:0007669"/>
    <property type="project" value="TreeGrafter"/>
</dbReference>
<dbReference type="OrthoDB" id="71227at2759"/>
<dbReference type="AlphaFoldDB" id="A0A9Q1JJ34"/>
<organism evidence="1 2">
    <name type="scientific">Carnegiea gigantea</name>
    <dbReference type="NCBI Taxonomy" id="171969"/>
    <lineage>
        <taxon>Eukaryota</taxon>
        <taxon>Viridiplantae</taxon>
        <taxon>Streptophyta</taxon>
        <taxon>Embryophyta</taxon>
        <taxon>Tracheophyta</taxon>
        <taxon>Spermatophyta</taxon>
        <taxon>Magnoliopsida</taxon>
        <taxon>eudicotyledons</taxon>
        <taxon>Gunneridae</taxon>
        <taxon>Pentapetalae</taxon>
        <taxon>Caryophyllales</taxon>
        <taxon>Cactineae</taxon>
        <taxon>Cactaceae</taxon>
        <taxon>Cactoideae</taxon>
        <taxon>Echinocereeae</taxon>
        <taxon>Carnegiea</taxon>
    </lineage>
</organism>
<dbReference type="GO" id="GO:0006335">
    <property type="term" value="P:DNA replication-dependent chromatin assembly"/>
    <property type="evidence" value="ECO:0007669"/>
    <property type="project" value="InterPro"/>
</dbReference>
<protein>
    <submittedName>
        <fullName evidence="1">Uncharacterized protein</fullName>
    </submittedName>
</protein>
<dbReference type="EMBL" id="JAKOGI010003103">
    <property type="protein sequence ID" value="KAJ8420843.1"/>
    <property type="molecule type" value="Genomic_DNA"/>
</dbReference>
<evidence type="ECO:0000313" key="1">
    <source>
        <dbReference type="EMBL" id="KAJ8420843.1"/>
    </source>
</evidence>
<evidence type="ECO:0000313" key="2">
    <source>
        <dbReference type="Proteomes" id="UP001153076"/>
    </source>
</evidence>
<proteinExistence type="predicted"/>
<comment type="caution">
    <text evidence="1">The sequence shown here is derived from an EMBL/GenBank/DDBJ whole genome shotgun (WGS) entry which is preliminary data.</text>
</comment>
<sequence length="233" mass="25333">MLSPMPLDLNPGCATALKKEEMKGGTVQINWHGTKPVLTLDFHPVSGVLATGGADFDIKVSVSLSAPPQFSFSINYWAGVGSNHLKFARLVVPNDLANRLRTSGGKSSDSIISNESFLSQFCSECSSVLPFWYGLVSGEQQPGVVVQWWSDEVLGEGWLSIVVVDECGGAKIEIRQLLASGADGGELILWKSHATDASQTWKVQKTLSYAPFWIKFLYNVHGDSGFPVMWLVP</sequence>
<name>A0A9Q1JJ34_9CARY</name>
<dbReference type="PANTHER" id="PTHR15271">
    <property type="entry name" value="CHROMATIN ASSEMBLY FACTOR 1 SUBUNIT B"/>
    <property type="match status" value="1"/>
</dbReference>
<dbReference type="PANTHER" id="PTHR15271:SF4">
    <property type="entry name" value="CHROMATIN ASSEMBLY FACTOR 1 SUBUNIT B"/>
    <property type="match status" value="1"/>
</dbReference>
<dbReference type="Proteomes" id="UP001153076">
    <property type="component" value="Unassembled WGS sequence"/>
</dbReference>
<accession>A0A9Q1JJ34</accession>
<gene>
    <name evidence="1" type="ORF">Cgig2_025877</name>
</gene>
<dbReference type="GO" id="GO:0005634">
    <property type="term" value="C:nucleus"/>
    <property type="evidence" value="ECO:0007669"/>
    <property type="project" value="TreeGrafter"/>
</dbReference>
<dbReference type="GO" id="GO:0006334">
    <property type="term" value="P:nucleosome assembly"/>
    <property type="evidence" value="ECO:0007669"/>
    <property type="project" value="TreeGrafter"/>
</dbReference>